<feature type="domain" description="CCHC-type" evidence="4">
    <location>
        <begin position="373"/>
        <end position="388"/>
    </location>
</feature>
<gene>
    <name evidence="5" type="ORF">QYE76_017601</name>
</gene>
<dbReference type="SUPFAM" id="SSF50630">
    <property type="entry name" value="Acid proteases"/>
    <property type="match status" value="1"/>
</dbReference>
<dbReference type="GO" id="GO:0008270">
    <property type="term" value="F:zinc ion binding"/>
    <property type="evidence" value="ECO:0007669"/>
    <property type="project" value="UniProtKB-KW"/>
</dbReference>
<comment type="caution">
    <text evidence="5">The sequence shown here is derived from an EMBL/GenBank/DDBJ whole genome shotgun (WGS) entry which is preliminary data.</text>
</comment>
<feature type="region of interest" description="Disordered" evidence="2">
    <location>
        <begin position="329"/>
        <end position="368"/>
    </location>
</feature>
<feature type="region of interest" description="Disordered" evidence="2">
    <location>
        <begin position="604"/>
        <end position="628"/>
    </location>
</feature>
<feature type="compositionally biased region" description="Low complexity" evidence="2">
    <location>
        <begin position="357"/>
        <end position="366"/>
    </location>
</feature>
<accession>A0AAD8VE79</accession>
<keyword evidence="3" id="KW-0732">Signal</keyword>
<evidence type="ECO:0000259" key="4">
    <source>
        <dbReference type="PROSITE" id="PS50158"/>
    </source>
</evidence>
<dbReference type="GO" id="GO:0003676">
    <property type="term" value="F:nucleic acid binding"/>
    <property type="evidence" value="ECO:0007669"/>
    <property type="project" value="InterPro"/>
</dbReference>
<dbReference type="EMBL" id="JAUUTY010000326">
    <property type="protein sequence ID" value="KAK1601896.1"/>
    <property type="molecule type" value="Genomic_DNA"/>
</dbReference>
<dbReference type="CDD" id="cd00303">
    <property type="entry name" value="retropepsin_like"/>
    <property type="match status" value="1"/>
</dbReference>
<evidence type="ECO:0000256" key="1">
    <source>
        <dbReference type="PROSITE-ProRule" id="PRU00047"/>
    </source>
</evidence>
<dbReference type="PROSITE" id="PS50158">
    <property type="entry name" value="ZF_CCHC"/>
    <property type="match status" value="1"/>
</dbReference>
<feature type="signal peptide" evidence="3">
    <location>
        <begin position="1"/>
        <end position="22"/>
    </location>
</feature>
<keyword evidence="1" id="KW-0863">Zinc-finger</keyword>
<keyword evidence="1" id="KW-0862">Zinc</keyword>
<keyword evidence="6" id="KW-1185">Reference proteome</keyword>
<reference evidence="5" key="1">
    <citation type="submission" date="2023-07" db="EMBL/GenBank/DDBJ databases">
        <title>A chromosome-level genome assembly of Lolium multiflorum.</title>
        <authorList>
            <person name="Chen Y."/>
            <person name="Copetti D."/>
            <person name="Kolliker R."/>
            <person name="Studer B."/>
        </authorList>
    </citation>
    <scope>NUCLEOTIDE SEQUENCE</scope>
    <source>
        <strain evidence="5">02402/16</strain>
        <tissue evidence="5">Leaf</tissue>
    </source>
</reference>
<dbReference type="Proteomes" id="UP001231189">
    <property type="component" value="Unassembled WGS sequence"/>
</dbReference>
<evidence type="ECO:0000256" key="2">
    <source>
        <dbReference type="SAM" id="MobiDB-lite"/>
    </source>
</evidence>
<dbReference type="InterPro" id="IPR005162">
    <property type="entry name" value="Retrotrans_gag_dom"/>
</dbReference>
<dbReference type="AlphaFoldDB" id="A0AAD8VE79"/>
<evidence type="ECO:0000313" key="5">
    <source>
        <dbReference type="EMBL" id="KAK1601896.1"/>
    </source>
</evidence>
<dbReference type="PANTHER" id="PTHR35046:SF9">
    <property type="entry name" value="RNA-DIRECTED DNA POLYMERASE"/>
    <property type="match status" value="1"/>
</dbReference>
<keyword evidence="1" id="KW-0479">Metal-binding</keyword>
<proteinExistence type="predicted"/>
<organism evidence="5 6">
    <name type="scientific">Lolium multiflorum</name>
    <name type="common">Italian ryegrass</name>
    <name type="synonym">Lolium perenne subsp. multiflorum</name>
    <dbReference type="NCBI Taxonomy" id="4521"/>
    <lineage>
        <taxon>Eukaryota</taxon>
        <taxon>Viridiplantae</taxon>
        <taxon>Streptophyta</taxon>
        <taxon>Embryophyta</taxon>
        <taxon>Tracheophyta</taxon>
        <taxon>Spermatophyta</taxon>
        <taxon>Magnoliopsida</taxon>
        <taxon>Liliopsida</taxon>
        <taxon>Poales</taxon>
        <taxon>Poaceae</taxon>
        <taxon>BOP clade</taxon>
        <taxon>Pooideae</taxon>
        <taxon>Poodae</taxon>
        <taxon>Poeae</taxon>
        <taxon>Poeae Chloroplast Group 2 (Poeae type)</taxon>
        <taxon>Loliodinae</taxon>
        <taxon>Loliinae</taxon>
        <taxon>Lolium</taxon>
    </lineage>
</organism>
<feature type="compositionally biased region" description="Polar residues" evidence="2">
    <location>
        <begin position="329"/>
        <end position="356"/>
    </location>
</feature>
<dbReference type="Pfam" id="PF03732">
    <property type="entry name" value="Retrotrans_gag"/>
    <property type="match status" value="1"/>
</dbReference>
<dbReference type="InterPro" id="IPR001878">
    <property type="entry name" value="Znf_CCHC"/>
</dbReference>
<dbReference type="Gene3D" id="2.40.70.10">
    <property type="entry name" value="Acid Proteases"/>
    <property type="match status" value="1"/>
</dbReference>
<sequence length="782" mass="88175">MEIIIALVDRTLVMMILAPTQGAESSIAMLVLMNVRNKNKLFTKIVIKRLAMPTMGMTTNPKTTSSTTWTRHLIVKPMWMLKTKVIKIHQGVTSGTILAMTKGAEDNLNMIKMRGPTLDNVNNLVKIRNNILNMSQVKLVFTSNANPMLWLVVEDLLYRLKPQGMKASVLAAATWKMKRISMASLEFEDYANTWWEQVVTLREEKGDPPIDTWEDMKEEMQARFVPTHYKTDLFNKLQKLKQGTKTVEEFFKEMELTMMRANIQESENQTIARFFNGLNYPIKRIVEFQQYSNMVELVHQASKAERQVNEDIKYSKSKQYFASKLATSTPTTSVKPSASSTPSKQPSIQSRMKQTVSSTASSKASTGPSNVTCFKCGTQGHKSFECKNTKVMITMENGDIETLSEGEYEALVQAAVANEEDYDEESGEDPLLCTHDPSPSLVVTRVLTTQPQAMEDQRCNIFQTRAGIGGKSIKVIIDGGSCHNLASTELCEKLNLTLRKHPHPYHVQWLSDKGNVKIQHTVTVNFKIGPYEDTVECDVVPMTVCHMLLGRPWQFDKKAIHDGFSNAYTFKVKDKKFELRPMTPSQIIADNAKALARAQHHIHHSELRGEGATHQKESERHHPHMSERKSVLLTTKSEWREVKDNPSTTIHYVLICKGLSSETNDLTNIPSSLLSLLKEFQDVFPDELPHGLPPLRGIEHRIDLIPGAPLPNRAATAPTPRIPRRSNAKFKTSSLKGMSEKALALVPFPSFLCLNRMRRNGCVWIAALSMPLPSVIDIPFRV</sequence>
<dbReference type="SUPFAM" id="SSF57756">
    <property type="entry name" value="Retrovirus zinc finger-like domains"/>
    <property type="match status" value="1"/>
</dbReference>
<feature type="chain" id="PRO_5042271196" description="CCHC-type domain-containing protein" evidence="3">
    <location>
        <begin position="23"/>
        <end position="782"/>
    </location>
</feature>
<protein>
    <recommendedName>
        <fullName evidence="4">CCHC-type domain-containing protein</fullName>
    </recommendedName>
</protein>
<name>A0AAD8VE79_LOLMU</name>
<dbReference type="PANTHER" id="PTHR35046">
    <property type="entry name" value="ZINC KNUCKLE (CCHC-TYPE) FAMILY PROTEIN"/>
    <property type="match status" value="1"/>
</dbReference>
<evidence type="ECO:0000313" key="6">
    <source>
        <dbReference type="Proteomes" id="UP001231189"/>
    </source>
</evidence>
<dbReference type="InterPro" id="IPR036875">
    <property type="entry name" value="Znf_CCHC_sf"/>
</dbReference>
<dbReference type="InterPro" id="IPR021109">
    <property type="entry name" value="Peptidase_aspartic_dom_sf"/>
</dbReference>
<dbReference type="Pfam" id="PF13650">
    <property type="entry name" value="Asp_protease_2"/>
    <property type="match status" value="1"/>
</dbReference>
<evidence type="ECO:0000256" key="3">
    <source>
        <dbReference type="SAM" id="SignalP"/>
    </source>
</evidence>